<accession>A0A1V3WWI8</accession>
<name>A0A1V3WWI8_MYCKA</name>
<dbReference type="AlphaFoldDB" id="A0A1V3WWI8"/>
<proteinExistence type="predicted"/>
<evidence type="ECO:0000313" key="2">
    <source>
        <dbReference type="Proteomes" id="UP000188532"/>
    </source>
</evidence>
<dbReference type="EMBL" id="MVBN01000006">
    <property type="protein sequence ID" value="OOK71118.1"/>
    <property type="molecule type" value="Genomic_DNA"/>
</dbReference>
<gene>
    <name evidence="1" type="ORF">BZL29_5947</name>
</gene>
<dbReference type="Proteomes" id="UP000188532">
    <property type="component" value="Unassembled WGS sequence"/>
</dbReference>
<reference evidence="1 2" key="1">
    <citation type="submission" date="2017-02" db="EMBL/GenBank/DDBJ databases">
        <title>Complete genome sequences of Mycobacterium kansasii strains isolated from rhesus macaques.</title>
        <authorList>
            <person name="Panda A."/>
            <person name="Nagaraj S."/>
            <person name="Zhao X."/>
            <person name="Tettelin H."/>
            <person name="Detolla L.J."/>
        </authorList>
    </citation>
    <scope>NUCLEOTIDE SEQUENCE [LARGE SCALE GENOMIC DNA]</scope>
    <source>
        <strain evidence="1 2">11-3469</strain>
    </source>
</reference>
<organism evidence="1 2">
    <name type="scientific">Mycobacterium kansasii</name>
    <dbReference type="NCBI Taxonomy" id="1768"/>
    <lineage>
        <taxon>Bacteria</taxon>
        <taxon>Bacillati</taxon>
        <taxon>Actinomycetota</taxon>
        <taxon>Actinomycetes</taxon>
        <taxon>Mycobacteriales</taxon>
        <taxon>Mycobacteriaceae</taxon>
        <taxon>Mycobacterium</taxon>
    </lineage>
</organism>
<evidence type="ECO:0000313" key="1">
    <source>
        <dbReference type="EMBL" id="OOK71118.1"/>
    </source>
</evidence>
<protein>
    <submittedName>
        <fullName evidence="1">Uncharacterized protein</fullName>
    </submittedName>
</protein>
<sequence>MNITFIRIGDCRPRMTTITLYPYGYLVNTRNGEFDRTEPDGFAIAAVR</sequence>
<comment type="caution">
    <text evidence="1">The sequence shown here is derived from an EMBL/GenBank/DDBJ whole genome shotgun (WGS) entry which is preliminary data.</text>
</comment>